<evidence type="ECO:0000256" key="5">
    <source>
        <dbReference type="ARBA" id="ARBA00022741"/>
    </source>
</evidence>
<dbReference type="InterPro" id="IPR003395">
    <property type="entry name" value="RecF/RecN/SMC_N"/>
</dbReference>
<reference evidence="15 16" key="1">
    <citation type="submission" date="2016-07" db="EMBL/GenBank/DDBJ databases">
        <title>Pervasive Adenine N6-methylation of Active Genes in Fungi.</title>
        <authorList>
            <consortium name="DOE Joint Genome Institute"/>
            <person name="Mondo S.J."/>
            <person name="Dannebaum R.O."/>
            <person name="Kuo R.C."/>
            <person name="Labutti K."/>
            <person name="Haridas S."/>
            <person name="Kuo A."/>
            <person name="Salamov A."/>
            <person name="Ahrendt S.R."/>
            <person name="Lipzen A."/>
            <person name="Sullivan W."/>
            <person name="Andreopoulos W.B."/>
            <person name="Clum A."/>
            <person name="Lindquist E."/>
            <person name="Daum C."/>
            <person name="Ramamoorthy G.K."/>
            <person name="Gryganskyi A."/>
            <person name="Culley D."/>
            <person name="Magnuson J.K."/>
            <person name="James T.Y."/>
            <person name="O'Malley M.A."/>
            <person name="Stajich J.E."/>
            <person name="Spatafora J.W."/>
            <person name="Visel A."/>
            <person name="Grigoriev I.V."/>
        </authorList>
    </citation>
    <scope>NUCLEOTIDE SEQUENCE [LARGE SCALE GENOMIC DNA]</scope>
    <source>
        <strain evidence="15 16">CBS 129021</strain>
    </source>
</reference>
<evidence type="ECO:0000256" key="3">
    <source>
        <dbReference type="ARBA" id="ARBA00006793"/>
    </source>
</evidence>
<evidence type="ECO:0000256" key="8">
    <source>
        <dbReference type="ARBA" id="ARBA00023054"/>
    </source>
</evidence>
<dbReference type="GO" id="GO:0003684">
    <property type="term" value="F:damaged DNA binding"/>
    <property type="evidence" value="ECO:0007669"/>
    <property type="project" value="TreeGrafter"/>
</dbReference>
<evidence type="ECO:0000256" key="2">
    <source>
        <dbReference type="ARBA" id="ARBA00004286"/>
    </source>
</evidence>
<dbReference type="AlphaFoldDB" id="A0A1Y2E892"/>
<evidence type="ECO:0000256" key="7">
    <source>
        <dbReference type="ARBA" id="ARBA00022840"/>
    </source>
</evidence>
<dbReference type="PANTHER" id="PTHR19306:SF6">
    <property type="entry name" value="STRUCTURAL MAINTENANCE OF CHROMOSOMES PROTEIN 6"/>
    <property type="match status" value="1"/>
</dbReference>
<comment type="similarity">
    <text evidence="3">Belongs to the SMC family. SMC6 subfamily.</text>
</comment>
<evidence type="ECO:0000256" key="1">
    <source>
        <dbReference type="ARBA" id="ARBA00004123"/>
    </source>
</evidence>
<dbReference type="GO" id="GO:0005524">
    <property type="term" value="F:ATP binding"/>
    <property type="evidence" value="ECO:0007669"/>
    <property type="project" value="UniProtKB-KW"/>
</dbReference>
<dbReference type="InterPro" id="IPR027417">
    <property type="entry name" value="P-loop_NTPase"/>
</dbReference>
<keyword evidence="8 12" id="KW-0175">Coiled coil</keyword>
<keyword evidence="7" id="KW-0067">ATP-binding</keyword>
<dbReference type="GO" id="GO:0016787">
    <property type="term" value="F:hydrolase activity"/>
    <property type="evidence" value="ECO:0007669"/>
    <property type="project" value="UniProtKB-KW"/>
</dbReference>
<proteinExistence type="inferred from homology"/>
<dbReference type="Pfam" id="PF02463">
    <property type="entry name" value="SMC_N"/>
    <property type="match status" value="1"/>
</dbReference>
<gene>
    <name evidence="15" type="ORF">BCR38DRAFT_482714</name>
</gene>
<keyword evidence="10" id="KW-0234">DNA repair</keyword>
<evidence type="ECO:0000313" key="15">
    <source>
        <dbReference type="EMBL" id="ORY67075.1"/>
    </source>
</evidence>
<dbReference type="InParanoid" id="A0A1Y2E892"/>
<evidence type="ECO:0000256" key="13">
    <source>
        <dbReference type="SAM" id="MobiDB-lite"/>
    </source>
</evidence>
<evidence type="ECO:0000256" key="9">
    <source>
        <dbReference type="ARBA" id="ARBA00023172"/>
    </source>
</evidence>
<dbReference type="GeneID" id="63779747"/>
<accession>A0A1Y2E892</accession>
<dbReference type="EMBL" id="MCFJ01000004">
    <property type="protein sequence ID" value="ORY67075.1"/>
    <property type="molecule type" value="Genomic_DNA"/>
</dbReference>
<protein>
    <submittedName>
        <fullName evidence="15">p-loop containing nucleoside triphosphate hydrolase protein</fullName>
    </submittedName>
</protein>
<organism evidence="15 16">
    <name type="scientific">Pseudomassariella vexata</name>
    <dbReference type="NCBI Taxonomy" id="1141098"/>
    <lineage>
        <taxon>Eukaryota</taxon>
        <taxon>Fungi</taxon>
        <taxon>Dikarya</taxon>
        <taxon>Ascomycota</taxon>
        <taxon>Pezizomycotina</taxon>
        <taxon>Sordariomycetes</taxon>
        <taxon>Xylariomycetidae</taxon>
        <taxon>Amphisphaeriales</taxon>
        <taxon>Pseudomassariaceae</taxon>
        <taxon>Pseudomassariella</taxon>
    </lineage>
</organism>
<keyword evidence="6" id="KW-0227">DNA damage</keyword>
<feature type="region of interest" description="Disordered" evidence="13">
    <location>
        <begin position="723"/>
        <end position="742"/>
    </location>
</feature>
<keyword evidence="4" id="KW-0158">Chromosome</keyword>
<feature type="region of interest" description="Disordered" evidence="13">
    <location>
        <begin position="1"/>
        <end position="117"/>
    </location>
</feature>
<feature type="coiled-coil region" evidence="12">
    <location>
        <begin position="362"/>
        <end position="550"/>
    </location>
</feature>
<dbReference type="GO" id="GO:0005634">
    <property type="term" value="C:nucleus"/>
    <property type="evidence" value="ECO:0007669"/>
    <property type="project" value="UniProtKB-SubCell"/>
</dbReference>
<keyword evidence="16" id="KW-1185">Reference proteome</keyword>
<evidence type="ECO:0000313" key="16">
    <source>
        <dbReference type="Proteomes" id="UP000193689"/>
    </source>
</evidence>
<evidence type="ECO:0000256" key="11">
    <source>
        <dbReference type="ARBA" id="ARBA00023242"/>
    </source>
</evidence>
<dbReference type="GO" id="GO:0030915">
    <property type="term" value="C:Smc5-Smc6 complex"/>
    <property type="evidence" value="ECO:0007669"/>
    <property type="project" value="TreeGrafter"/>
</dbReference>
<dbReference type="Proteomes" id="UP000193689">
    <property type="component" value="Unassembled WGS sequence"/>
</dbReference>
<dbReference type="GO" id="GO:0000724">
    <property type="term" value="P:double-strand break repair via homologous recombination"/>
    <property type="evidence" value="ECO:0007669"/>
    <property type="project" value="TreeGrafter"/>
</dbReference>
<dbReference type="GO" id="GO:0003697">
    <property type="term" value="F:single-stranded DNA binding"/>
    <property type="evidence" value="ECO:0007669"/>
    <property type="project" value="TreeGrafter"/>
</dbReference>
<feature type="coiled-coil region" evidence="12">
    <location>
        <begin position="309"/>
        <end position="336"/>
    </location>
</feature>
<evidence type="ECO:0000256" key="6">
    <source>
        <dbReference type="ARBA" id="ARBA00022763"/>
    </source>
</evidence>
<evidence type="ECO:0000256" key="12">
    <source>
        <dbReference type="SAM" id="Coils"/>
    </source>
</evidence>
<dbReference type="STRING" id="1141098.A0A1Y2E892"/>
<dbReference type="OrthoDB" id="10072614at2759"/>
<keyword evidence="15" id="KW-0378">Hydrolase</keyword>
<dbReference type="GO" id="GO:0035861">
    <property type="term" value="C:site of double-strand break"/>
    <property type="evidence" value="ECO:0007669"/>
    <property type="project" value="TreeGrafter"/>
</dbReference>
<sequence>MPAITSKRSLHAAFEGNDDGMVVGEASSSFREGTRKKARISDFGPNKASSSSRSRQDQSQSSEEENEAMEEPDRPPSPPPATQYEMLRDNGFQHLEDADADDQRATQRLKDRDAQRMGENRVAPNAVIESITCYNFMCHTRLHCELGPLLNFIVGENGSGKSAILTAITLCLGGKASSTNRGASLRSFVKEGQDHARLVVNIKNQGSDAYKPNLYGDTIIVERYFSKSGSSGFKLKSASERLISNKKSDVDDVVEYYCLQVDNPLNVLSQDNARQFLNAASAATKYKYFLQGTQLEQLDHDLLLFNEYLDQNESKLVEYEETVGVLKEKAAKARKLMESAAESQTWRNKSRVYANQLAWAQVYEQEKILQEKENAVAAAEEEIGHLEEAVQQNTENLSRYDNKIQDAREAVEALQQGDSPGDKQMEAEEKYKSAKANLQEMHTQERDLNEKLHQAIKNAREYEKKIEDEERSLEEVNGGALAVKKQELEDAKEAVTSANVKLVEHSATTKRLEEEYKSAEKELQEATGLLEQKRAEVSGAESRLRSLTQNRGDIFAGYERGVPQLLKMIDGDDGFHQKPIGPLGMYIQLTQPKWSAILEATFGGHLNSFIVANRSDYTRLRGYMDRLSIRGCGINIRRSGALLDKLNEPDEAFDTALRVLKFDDVRVRDMMVILTSLEQLILVPKREDGQDIMFNNSRPPQNVAAALTFHDRKRDEGCRITNRQGGEMKKTDPIQPGSRQKARMKSDDEAQINMQKETLAQLQSEFRELEASKRRLQQAAVRCSQAVTRHKRERTTLEKAHREAQATVSGIERELDGFEGADGRLQGLQEALQAVKEKQDHFGQQYGSMAVEKQNQNKLVQTLKADLAQIKEEMADFKSRIAKAENKVQRYQELRRLALVATNEAHEQLDMAKEGKKHAEGSRDRQMQCVQEYIEGASETTPERVYIPEGETYASIERKYTTVQQRIKEFRNKHGMSEAEINSQFTQATEEYKKAKTTHKHLWSLQHGLKKALVQRLDKWRWFQRMISAHARTNFAYLLSERGFRGQLLLDHQKKKLEIQVEPDQTRQNVSGRNTKTLSGGEKSFSSICLLLAIWDAMGSPLRCLDEFDVFMDNVNRAISTNMLIQAARRSVGKQFILITPNAIEGRGKIDKDVKIIRLTDPRQQRLADP</sequence>
<feature type="coiled-coil region" evidence="12">
    <location>
        <begin position="745"/>
        <end position="894"/>
    </location>
</feature>
<keyword evidence="5" id="KW-0547">Nucleotide-binding</keyword>
<dbReference type="SUPFAM" id="SSF52540">
    <property type="entry name" value="P-loop containing nucleoside triphosphate hydrolases"/>
    <property type="match status" value="1"/>
</dbReference>
<feature type="compositionally biased region" description="Basic and acidic residues" evidence="13">
    <location>
        <begin position="94"/>
        <end position="117"/>
    </location>
</feature>
<name>A0A1Y2E892_9PEZI</name>
<keyword evidence="9" id="KW-0233">DNA recombination</keyword>
<keyword evidence="11" id="KW-0539">Nucleus</keyword>
<feature type="compositionally biased region" description="Low complexity" evidence="13">
    <location>
        <begin position="49"/>
        <end position="61"/>
    </location>
</feature>
<feature type="domain" description="RecF/RecN/SMC N-terminal" evidence="14">
    <location>
        <begin position="128"/>
        <end position="1141"/>
    </location>
</feature>
<dbReference type="Gene3D" id="3.40.50.300">
    <property type="entry name" value="P-loop containing nucleotide triphosphate hydrolases"/>
    <property type="match status" value="2"/>
</dbReference>
<dbReference type="RefSeq" id="XP_040717699.1">
    <property type="nucleotide sequence ID" value="XM_040863535.1"/>
</dbReference>
<comment type="subcellular location">
    <subcellularLocation>
        <location evidence="2">Chromosome</location>
    </subcellularLocation>
    <subcellularLocation>
        <location evidence="1">Nucleus</location>
    </subcellularLocation>
</comment>
<comment type="caution">
    <text evidence="15">The sequence shown here is derived from an EMBL/GenBank/DDBJ whole genome shotgun (WGS) entry which is preliminary data.</text>
</comment>
<dbReference type="PANTHER" id="PTHR19306">
    <property type="entry name" value="STRUCTURAL MAINTENANCE OF CHROMOSOMES 5,6 SMC5, SMC6"/>
    <property type="match status" value="1"/>
</dbReference>
<evidence type="ECO:0000256" key="4">
    <source>
        <dbReference type="ARBA" id="ARBA00022454"/>
    </source>
</evidence>
<evidence type="ECO:0000256" key="10">
    <source>
        <dbReference type="ARBA" id="ARBA00023204"/>
    </source>
</evidence>
<dbReference type="FunCoup" id="A0A1Y2E892">
    <property type="interactions" value="792"/>
</dbReference>
<evidence type="ECO:0000259" key="14">
    <source>
        <dbReference type="Pfam" id="PF02463"/>
    </source>
</evidence>